<sequence>MCIALQTAWAAVPPFKLESLVASMPERINAVLEAKGQQPPSKESSIIPYFPGYRAIQANKYIDTGLGLVGKGQV</sequence>
<organism evidence="1 2">
    <name type="scientific">Olpidium bornovanus</name>
    <dbReference type="NCBI Taxonomy" id="278681"/>
    <lineage>
        <taxon>Eukaryota</taxon>
        <taxon>Fungi</taxon>
        <taxon>Fungi incertae sedis</taxon>
        <taxon>Olpidiomycota</taxon>
        <taxon>Olpidiomycotina</taxon>
        <taxon>Olpidiomycetes</taxon>
        <taxon>Olpidiales</taxon>
        <taxon>Olpidiaceae</taxon>
        <taxon>Olpidium</taxon>
    </lineage>
</organism>
<name>A0A8H7ZJR4_9FUNG</name>
<keyword evidence="2" id="KW-1185">Reference proteome</keyword>
<protein>
    <submittedName>
        <fullName evidence="1">Uncharacterized protein</fullName>
    </submittedName>
</protein>
<dbReference type="EMBL" id="JAEFCI010013221">
    <property type="protein sequence ID" value="KAG5455533.1"/>
    <property type="molecule type" value="Genomic_DNA"/>
</dbReference>
<evidence type="ECO:0000313" key="2">
    <source>
        <dbReference type="Proteomes" id="UP000673691"/>
    </source>
</evidence>
<proteinExistence type="predicted"/>
<gene>
    <name evidence="1" type="ORF">BJ554DRAFT_5021</name>
</gene>
<evidence type="ECO:0000313" key="1">
    <source>
        <dbReference type="EMBL" id="KAG5455533.1"/>
    </source>
</evidence>
<accession>A0A8H7ZJR4</accession>
<dbReference type="Proteomes" id="UP000673691">
    <property type="component" value="Unassembled WGS sequence"/>
</dbReference>
<reference evidence="1 2" key="1">
    <citation type="journal article" name="Sci. Rep.">
        <title>Genome-scale phylogenetic analyses confirm Olpidium as the closest living zoosporic fungus to the non-flagellated, terrestrial fungi.</title>
        <authorList>
            <person name="Chang Y."/>
            <person name="Rochon D."/>
            <person name="Sekimoto S."/>
            <person name="Wang Y."/>
            <person name="Chovatia M."/>
            <person name="Sandor L."/>
            <person name="Salamov A."/>
            <person name="Grigoriev I.V."/>
            <person name="Stajich J.E."/>
            <person name="Spatafora J.W."/>
        </authorList>
    </citation>
    <scope>NUCLEOTIDE SEQUENCE [LARGE SCALE GENOMIC DNA]</scope>
    <source>
        <strain evidence="1">S191</strain>
    </source>
</reference>
<dbReference type="OrthoDB" id="5410741at2759"/>
<dbReference type="AlphaFoldDB" id="A0A8H7ZJR4"/>
<comment type="caution">
    <text evidence="1">The sequence shown here is derived from an EMBL/GenBank/DDBJ whole genome shotgun (WGS) entry which is preliminary data.</text>
</comment>